<dbReference type="PROSITE" id="PS00973">
    <property type="entry name" value="USP_2"/>
    <property type="match status" value="1"/>
</dbReference>
<proteinExistence type="predicted"/>
<dbReference type="Gene3D" id="3.90.70.10">
    <property type="entry name" value="Cysteine proteinases"/>
    <property type="match status" value="1"/>
</dbReference>
<dbReference type="InterPro" id="IPR028889">
    <property type="entry name" value="USP"/>
</dbReference>
<name>F2U598_SALR5</name>
<keyword evidence="5" id="KW-0833">Ubl conjugation pathway</keyword>
<dbReference type="SUPFAM" id="SSF54001">
    <property type="entry name" value="Cysteine proteinases"/>
    <property type="match status" value="1"/>
</dbReference>
<dbReference type="PANTHER" id="PTHR21646">
    <property type="entry name" value="UBIQUITIN CARBOXYL-TERMINAL HYDROLASE"/>
    <property type="match status" value="1"/>
</dbReference>
<comment type="catalytic activity">
    <reaction evidence="1">
        <text>Thiol-dependent hydrolysis of ester, thioester, amide, peptide and isopeptide bonds formed by the C-terminal Gly of ubiquitin (a 76-residue protein attached to proteins as an intracellular targeting signal).</text>
        <dbReference type="EC" id="3.4.19.12"/>
    </reaction>
</comment>
<keyword evidence="9" id="KW-0804">Transcription</keyword>
<dbReference type="InterPro" id="IPR001394">
    <property type="entry name" value="Peptidase_C19_UCH"/>
</dbReference>
<dbReference type="InterPro" id="IPR018200">
    <property type="entry name" value="USP_CS"/>
</dbReference>
<evidence type="ECO:0000256" key="3">
    <source>
        <dbReference type="ARBA" id="ARBA00012759"/>
    </source>
</evidence>
<evidence type="ECO:0000256" key="1">
    <source>
        <dbReference type="ARBA" id="ARBA00000707"/>
    </source>
</evidence>
<feature type="domain" description="USP" evidence="11">
    <location>
        <begin position="1"/>
        <end position="301"/>
    </location>
</feature>
<keyword evidence="4" id="KW-0645">Protease</keyword>
<keyword evidence="13" id="KW-1185">Reference proteome</keyword>
<evidence type="ECO:0000259" key="11">
    <source>
        <dbReference type="PROSITE" id="PS50235"/>
    </source>
</evidence>
<dbReference type="GO" id="GO:0016579">
    <property type="term" value="P:protein deubiquitination"/>
    <property type="evidence" value="ECO:0007669"/>
    <property type="project" value="InterPro"/>
</dbReference>
<organism evidence="13">
    <name type="scientific">Salpingoeca rosetta (strain ATCC 50818 / BSB-021)</name>
    <dbReference type="NCBI Taxonomy" id="946362"/>
    <lineage>
        <taxon>Eukaryota</taxon>
        <taxon>Choanoflagellata</taxon>
        <taxon>Craspedida</taxon>
        <taxon>Salpingoecidae</taxon>
        <taxon>Salpingoeca</taxon>
    </lineage>
</organism>
<evidence type="ECO:0000256" key="2">
    <source>
        <dbReference type="ARBA" id="ARBA00004123"/>
    </source>
</evidence>
<dbReference type="eggNOG" id="KOG1867">
    <property type="taxonomic scope" value="Eukaryota"/>
</dbReference>
<dbReference type="OrthoDB" id="47475at2759"/>
<dbReference type="Pfam" id="PF00443">
    <property type="entry name" value="UCH"/>
    <property type="match status" value="1"/>
</dbReference>
<evidence type="ECO:0000256" key="5">
    <source>
        <dbReference type="ARBA" id="ARBA00022786"/>
    </source>
</evidence>
<gene>
    <name evidence="12" type="ORF">PTSG_03464</name>
</gene>
<dbReference type="MEROPS" id="C19.035"/>
<dbReference type="GO" id="GO:0004843">
    <property type="term" value="F:cysteine-type deubiquitinase activity"/>
    <property type="evidence" value="ECO:0007669"/>
    <property type="project" value="UniProtKB-EC"/>
</dbReference>
<dbReference type="FunCoup" id="F2U598">
    <property type="interactions" value="1194"/>
</dbReference>
<dbReference type="Proteomes" id="UP000007799">
    <property type="component" value="Unassembled WGS sequence"/>
</dbReference>
<dbReference type="InterPro" id="IPR050185">
    <property type="entry name" value="Ub_carboxyl-term_hydrolase"/>
</dbReference>
<dbReference type="PROSITE" id="PS50235">
    <property type="entry name" value="USP_3"/>
    <property type="match status" value="1"/>
</dbReference>
<keyword evidence="10" id="KW-0539">Nucleus</keyword>
<evidence type="ECO:0000256" key="6">
    <source>
        <dbReference type="ARBA" id="ARBA00022801"/>
    </source>
</evidence>
<dbReference type="KEGG" id="sre:PTSG_03464"/>
<dbReference type="InterPro" id="IPR038765">
    <property type="entry name" value="Papain-like_cys_pep_sf"/>
</dbReference>
<dbReference type="OMA" id="CHEFFIA"/>
<dbReference type="EC" id="3.4.19.12" evidence="3"/>
<accession>F2U598</accession>
<evidence type="ECO:0000256" key="7">
    <source>
        <dbReference type="ARBA" id="ARBA00022807"/>
    </source>
</evidence>
<dbReference type="STRING" id="946362.F2U598"/>
<evidence type="ECO:0000256" key="4">
    <source>
        <dbReference type="ARBA" id="ARBA00022670"/>
    </source>
</evidence>
<keyword evidence="8" id="KW-0805">Transcription regulation</keyword>
<dbReference type="GeneID" id="16076635"/>
<dbReference type="AlphaFoldDB" id="F2U598"/>
<evidence type="ECO:0000313" key="13">
    <source>
        <dbReference type="Proteomes" id="UP000007799"/>
    </source>
</evidence>
<protein>
    <recommendedName>
        <fullName evidence="3">ubiquitinyl hydrolase 1</fullName>
        <ecNumber evidence="3">3.4.19.12</ecNumber>
    </recommendedName>
</protein>
<evidence type="ECO:0000313" key="12">
    <source>
        <dbReference type="EMBL" id="EGD82814.1"/>
    </source>
</evidence>
<dbReference type="RefSeq" id="XP_004996049.1">
    <property type="nucleotide sequence ID" value="XM_004995992.1"/>
</dbReference>
<dbReference type="InParanoid" id="F2U598"/>
<dbReference type="PANTHER" id="PTHR21646:SF33">
    <property type="entry name" value="UBIQUITIN CARBOXYL-TERMINAL HYDROLASE 22"/>
    <property type="match status" value="1"/>
</dbReference>
<dbReference type="EMBL" id="GL832961">
    <property type="protein sequence ID" value="EGD82814.1"/>
    <property type="molecule type" value="Genomic_DNA"/>
</dbReference>
<dbReference type="GO" id="GO:0006508">
    <property type="term" value="P:proteolysis"/>
    <property type="evidence" value="ECO:0007669"/>
    <property type="project" value="UniProtKB-KW"/>
</dbReference>
<evidence type="ECO:0000256" key="10">
    <source>
        <dbReference type="ARBA" id="ARBA00023242"/>
    </source>
</evidence>
<evidence type="ECO:0000256" key="9">
    <source>
        <dbReference type="ARBA" id="ARBA00023163"/>
    </source>
</evidence>
<reference evidence="12" key="1">
    <citation type="submission" date="2009-08" db="EMBL/GenBank/DDBJ databases">
        <title>Annotation of Salpingoeca rosetta.</title>
        <authorList>
            <consortium name="The Broad Institute Genome Sequencing Platform"/>
            <person name="Russ C."/>
            <person name="Cuomo C."/>
            <person name="Burger G."/>
            <person name="Gray M.W."/>
            <person name="Holland P.W.H."/>
            <person name="King N."/>
            <person name="Lang F.B.F."/>
            <person name="Roger A.J."/>
            <person name="Ruiz-Trillo I."/>
            <person name="Young S.K."/>
            <person name="Zeng Q."/>
            <person name="Gargeya S."/>
            <person name="Alvarado L."/>
            <person name="Berlin A."/>
            <person name="Chapman S.B."/>
            <person name="Chen Z."/>
            <person name="Freedman E."/>
            <person name="Gellesch M."/>
            <person name="Goldberg J."/>
            <person name="Griggs A."/>
            <person name="Gujja S."/>
            <person name="Heilman E."/>
            <person name="Heiman D."/>
            <person name="Howarth C."/>
            <person name="Mehta T."/>
            <person name="Neiman D."/>
            <person name="Pearson M."/>
            <person name="Roberts A."/>
            <person name="Saif S."/>
            <person name="Shea T."/>
            <person name="Shenoy N."/>
            <person name="Sisk P."/>
            <person name="Stolte C."/>
            <person name="Sykes S."/>
            <person name="White J."/>
            <person name="Yandava C."/>
            <person name="Haas B."/>
            <person name="Nusbaum C."/>
            <person name="Birren B."/>
        </authorList>
    </citation>
    <scope>NUCLEOTIDE SEQUENCE [LARGE SCALE GENOMIC DNA]</scope>
    <source>
        <strain evidence="12">ATCC 50818</strain>
    </source>
</reference>
<comment type="subcellular location">
    <subcellularLocation>
        <location evidence="2">Nucleus</location>
    </subcellularLocation>
</comment>
<keyword evidence="6" id="KW-0378">Hydrolase</keyword>
<evidence type="ECO:0000256" key="8">
    <source>
        <dbReference type="ARBA" id="ARBA00023015"/>
    </source>
</evidence>
<keyword evidence="7" id="KW-0788">Thiol protease</keyword>
<dbReference type="GO" id="GO:0005634">
    <property type="term" value="C:nucleus"/>
    <property type="evidence" value="ECO:0007669"/>
    <property type="project" value="UniProtKB-SubCell"/>
</dbReference>
<sequence length="303" mass="34429">MTHVPRVCIRSPGDHTAPNTCLACLLSDFFSEMYTGNRQQLAPTNMLYAVWKHLRQLAGYAQHDCHEFFIALLDRLHRHLRPPDEPMHLLSKQPSVVRSVFTGLMQSDVICRRCDNVSSTHEPFYDISLGIRPSTHDSPTSLVSLRGCLARYTSPEDLGSDARVFCPRCQARQLAQKRLMIAQPPKTLTFHLKRFEHIPRLQKITTFVEFPTSIDMRPYLVQSGGGAHTAAMAHSAHAPIMYSLYCVVVHIGKIESGHYICYIRLNHPHEQWVCCDDDTLTPVTAAEVLSKPAYMLLYMKDEL</sequence>